<dbReference type="InterPro" id="IPR057561">
    <property type="entry name" value="NADase_transloc"/>
</dbReference>
<feature type="region of interest" description="Disordered" evidence="1">
    <location>
        <begin position="95"/>
        <end position="128"/>
    </location>
</feature>
<comment type="caution">
    <text evidence="4">The sequence shown here is derived from an EMBL/GenBank/DDBJ whole genome shotgun (WGS) entry which is preliminary data.</text>
</comment>
<accession>A0A853CA27</accession>
<organism evidence="4 5">
    <name type="scientific">Petropleomorpha daqingensis</name>
    <dbReference type="NCBI Taxonomy" id="2026353"/>
    <lineage>
        <taxon>Bacteria</taxon>
        <taxon>Bacillati</taxon>
        <taxon>Actinomycetota</taxon>
        <taxon>Actinomycetes</taxon>
        <taxon>Geodermatophilales</taxon>
        <taxon>Geodermatophilaceae</taxon>
        <taxon>Petropleomorpha</taxon>
    </lineage>
</organism>
<keyword evidence="5" id="KW-1185">Reference proteome</keyword>
<dbReference type="Pfam" id="PF25302">
    <property type="entry name" value="NADase_transloc"/>
    <property type="match status" value="1"/>
</dbReference>
<keyword evidence="2" id="KW-0812">Transmembrane</keyword>
<feature type="compositionally biased region" description="Pro residues" evidence="1">
    <location>
        <begin position="45"/>
        <end position="63"/>
    </location>
</feature>
<dbReference type="InterPro" id="IPR008979">
    <property type="entry name" value="Galactose-bd-like_sf"/>
</dbReference>
<keyword evidence="2" id="KW-0472">Membrane</keyword>
<keyword evidence="2" id="KW-1133">Transmembrane helix</keyword>
<evidence type="ECO:0000256" key="2">
    <source>
        <dbReference type="SAM" id="Phobius"/>
    </source>
</evidence>
<dbReference type="AlphaFoldDB" id="A0A853CA27"/>
<name>A0A853CA27_9ACTN</name>
<dbReference type="SUPFAM" id="SSF49785">
    <property type="entry name" value="Galactose-binding domain-like"/>
    <property type="match status" value="1"/>
</dbReference>
<gene>
    <name evidence="4" type="ORF">GGQ55_000134</name>
</gene>
<feature type="region of interest" description="Disordered" evidence="1">
    <location>
        <begin position="37"/>
        <end position="67"/>
    </location>
</feature>
<protein>
    <recommendedName>
        <fullName evidence="3">NAD glycohydrolase translocation F5/8 type C domain-containing protein</fullName>
    </recommendedName>
</protein>
<evidence type="ECO:0000313" key="5">
    <source>
        <dbReference type="Proteomes" id="UP000541969"/>
    </source>
</evidence>
<evidence type="ECO:0000313" key="4">
    <source>
        <dbReference type="EMBL" id="NYJ03856.1"/>
    </source>
</evidence>
<dbReference type="Proteomes" id="UP000541969">
    <property type="component" value="Unassembled WGS sequence"/>
</dbReference>
<feature type="transmembrane region" description="Helical" evidence="2">
    <location>
        <begin position="71"/>
        <end position="92"/>
    </location>
</feature>
<feature type="domain" description="NAD glycohydrolase translocation F5/8 type C" evidence="3">
    <location>
        <begin position="139"/>
        <end position="283"/>
    </location>
</feature>
<proteinExistence type="predicted"/>
<sequence>MDETELRLQELLDLYSRGALSEQDYVQARAQVLAGARTDVHPVDPRPPTQPVGYGPPPAPRPGPGHRTRSVVIVASAAVLLVALVAGGLLWLRSQGTSGSPQEAARTAAAGKKLEEGTPTSARGPETALHPDTALAQCVSQPSQDAAGHPTSYEPALVLDGRPDTAWRCDGDGVGQTLEIRFGQAHDVDRVGLIPGFAKTDPADATDRYAQDRRIAAVQYTFDDGSTAVQRFDTDPADRSLQSMQVPRVHTARIDITILQSVPGATVNGQPAVDKVAVSEVAFSGPAG</sequence>
<dbReference type="Gene3D" id="2.60.120.260">
    <property type="entry name" value="Galactose-binding domain-like"/>
    <property type="match status" value="1"/>
</dbReference>
<reference evidence="4 5" key="1">
    <citation type="submission" date="2020-07" db="EMBL/GenBank/DDBJ databases">
        <title>Sequencing the genomes of 1000 actinobacteria strains.</title>
        <authorList>
            <person name="Klenk H.-P."/>
        </authorList>
    </citation>
    <scope>NUCLEOTIDE SEQUENCE [LARGE SCALE GENOMIC DNA]</scope>
    <source>
        <strain evidence="4 5">DSM 104001</strain>
    </source>
</reference>
<evidence type="ECO:0000259" key="3">
    <source>
        <dbReference type="Pfam" id="PF25302"/>
    </source>
</evidence>
<evidence type="ECO:0000256" key="1">
    <source>
        <dbReference type="SAM" id="MobiDB-lite"/>
    </source>
</evidence>
<dbReference type="EMBL" id="JACBZT010000001">
    <property type="protein sequence ID" value="NYJ03856.1"/>
    <property type="molecule type" value="Genomic_DNA"/>
</dbReference>
<dbReference type="RefSeq" id="WP_179714645.1">
    <property type="nucleotide sequence ID" value="NZ_JACBZT010000001.1"/>
</dbReference>
<dbReference type="NCBIfam" id="NF047619">
    <property type="entry name" value="NADase_discoid"/>
    <property type="match status" value="1"/>
</dbReference>